<dbReference type="AlphaFoldDB" id="A0A8S9IA53"/>
<gene>
    <name evidence="1" type="ORF">F2Q68_00027363</name>
</gene>
<protein>
    <submittedName>
        <fullName evidence="1">Uncharacterized protein</fullName>
    </submittedName>
</protein>
<dbReference type="Proteomes" id="UP000712281">
    <property type="component" value="Unassembled WGS sequence"/>
</dbReference>
<proteinExistence type="predicted"/>
<accession>A0A8S9IA53</accession>
<reference evidence="1" key="1">
    <citation type="submission" date="2019-12" db="EMBL/GenBank/DDBJ databases">
        <title>Genome sequencing and annotation of Brassica cretica.</title>
        <authorList>
            <person name="Studholme D.J."/>
            <person name="Sarris P.F."/>
        </authorList>
    </citation>
    <scope>NUCLEOTIDE SEQUENCE</scope>
    <source>
        <strain evidence="1">PFS-001/15</strain>
        <tissue evidence="1">Leaf</tissue>
    </source>
</reference>
<sequence>MTSLSKRRDVESYTPICLEDSLDSSLLPSQALYRGDGKTMSFGGSVDAVTT</sequence>
<evidence type="ECO:0000313" key="2">
    <source>
        <dbReference type="Proteomes" id="UP000712281"/>
    </source>
</evidence>
<name>A0A8S9IA53_BRACR</name>
<evidence type="ECO:0000313" key="1">
    <source>
        <dbReference type="EMBL" id="KAF2566236.1"/>
    </source>
</evidence>
<organism evidence="1 2">
    <name type="scientific">Brassica cretica</name>
    <name type="common">Mustard</name>
    <dbReference type="NCBI Taxonomy" id="69181"/>
    <lineage>
        <taxon>Eukaryota</taxon>
        <taxon>Viridiplantae</taxon>
        <taxon>Streptophyta</taxon>
        <taxon>Embryophyta</taxon>
        <taxon>Tracheophyta</taxon>
        <taxon>Spermatophyta</taxon>
        <taxon>Magnoliopsida</taxon>
        <taxon>eudicotyledons</taxon>
        <taxon>Gunneridae</taxon>
        <taxon>Pentapetalae</taxon>
        <taxon>rosids</taxon>
        <taxon>malvids</taxon>
        <taxon>Brassicales</taxon>
        <taxon>Brassicaceae</taxon>
        <taxon>Brassiceae</taxon>
        <taxon>Brassica</taxon>
    </lineage>
</organism>
<comment type="caution">
    <text evidence="1">The sequence shown here is derived from an EMBL/GenBank/DDBJ whole genome shotgun (WGS) entry which is preliminary data.</text>
</comment>
<dbReference type="EMBL" id="QGKW02001911">
    <property type="protein sequence ID" value="KAF2566236.1"/>
    <property type="molecule type" value="Genomic_DNA"/>
</dbReference>